<evidence type="ECO:0008006" key="5">
    <source>
        <dbReference type="Google" id="ProtNLM"/>
    </source>
</evidence>
<gene>
    <name evidence="3" type="ORF">RPE78_00470</name>
</gene>
<feature type="region of interest" description="Disordered" evidence="2">
    <location>
        <begin position="222"/>
        <end position="242"/>
    </location>
</feature>
<feature type="coiled-coil region" evidence="1">
    <location>
        <begin position="90"/>
        <end position="200"/>
    </location>
</feature>
<dbReference type="Proteomes" id="UP001623290">
    <property type="component" value="Chromosome"/>
</dbReference>
<accession>A0ABZ1E093</accession>
<protein>
    <recommendedName>
        <fullName evidence="5">Crescentin</fullName>
    </recommendedName>
</protein>
<sequence length="242" mass="25774">MSADLCPDSGMTTGALQRGCDTMTDEAADFSQYERRLAFALARVAKSVETLVNGRDAARADLASMRSQAEAEAEAALPLAPAEAVTLADVDHLKNENKSLTDDLNLAREEVADLQTQVEMAAAEREAALSALEKRLGQRARALTQALSEIERLQAANTDLIAANRGLIDAGGRMAQVQINEALRAEVEALRAARAAERAALDEIIGGIEPLLAARDSVLREEAAGDRPLGDHDEASEEKQDG</sequence>
<proteinExistence type="predicted"/>
<evidence type="ECO:0000313" key="4">
    <source>
        <dbReference type="Proteomes" id="UP001623290"/>
    </source>
</evidence>
<keyword evidence="1" id="KW-0175">Coiled coil</keyword>
<organism evidence="3 4">
    <name type="scientific">Thioclava litoralis</name>
    <dbReference type="NCBI Taxonomy" id="3076557"/>
    <lineage>
        <taxon>Bacteria</taxon>
        <taxon>Pseudomonadati</taxon>
        <taxon>Pseudomonadota</taxon>
        <taxon>Alphaproteobacteria</taxon>
        <taxon>Rhodobacterales</taxon>
        <taxon>Paracoccaceae</taxon>
        <taxon>Thioclava</taxon>
    </lineage>
</organism>
<evidence type="ECO:0000313" key="3">
    <source>
        <dbReference type="EMBL" id="WRY33803.1"/>
    </source>
</evidence>
<dbReference type="RefSeq" id="WP_406720935.1">
    <property type="nucleotide sequence ID" value="NZ_CP135443.1"/>
</dbReference>
<keyword evidence="4" id="KW-1185">Reference proteome</keyword>
<reference evidence="3 4" key="1">
    <citation type="submission" date="2023-09" db="EMBL/GenBank/DDBJ databases">
        <title>Thioclava shenzhenensis sp. nov., a multidrug resistant bacteria-antagonizing species isolated from coastal seawater.</title>
        <authorList>
            <person name="Long M."/>
        </authorList>
    </citation>
    <scope>NUCLEOTIDE SEQUENCE [LARGE SCALE GENOMIC DNA]</scope>
    <source>
        <strain evidence="3 4">FTW29</strain>
    </source>
</reference>
<evidence type="ECO:0000256" key="1">
    <source>
        <dbReference type="SAM" id="Coils"/>
    </source>
</evidence>
<dbReference type="EMBL" id="CP135443">
    <property type="protein sequence ID" value="WRY33803.1"/>
    <property type="molecule type" value="Genomic_DNA"/>
</dbReference>
<name>A0ABZ1E093_9RHOB</name>
<evidence type="ECO:0000256" key="2">
    <source>
        <dbReference type="SAM" id="MobiDB-lite"/>
    </source>
</evidence>